<dbReference type="RefSeq" id="WP_100677814.1">
    <property type="nucleotide sequence ID" value="NZ_NIPO01000001.1"/>
</dbReference>
<keyword evidence="1" id="KW-0472">Membrane</keyword>
<evidence type="ECO:0000256" key="1">
    <source>
        <dbReference type="SAM" id="Phobius"/>
    </source>
</evidence>
<proteinExistence type="predicted"/>
<organism evidence="2 3">
    <name type="scientific">Avrilella dinanensis</name>
    <dbReference type="NCBI Taxonomy" id="2008672"/>
    <lineage>
        <taxon>Bacteria</taxon>
        <taxon>Pseudomonadati</taxon>
        <taxon>Bacteroidota</taxon>
        <taxon>Flavobacteriia</taxon>
        <taxon>Flavobacteriales</taxon>
        <taxon>Flavobacteriaceae</taxon>
        <taxon>Avrilella</taxon>
    </lineage>
</organism>
<keyword evidence="1" id="KW-0812">Transmembrane</keyword>
<protein>
    <submittedName>
        <fullName evidence="2">Uncharacterized protein</fullName>
    </submittedName>
</protein>
<dbReference type="EMBL" id="NIPO01000001">
    <property type="protein sequence ID" value="PJR04253.1"/>
    <property type="molecule type" value="Genomic_DNA"/>
</dbReference>
<name>A0A2M9R6B5_9FLAO</name>
<feature type="transmembrane region" description="Helical" evidence="1">
    <location>
        <begin position="123"/>
        <end position="141"/>
    </location>
</feature>
<gene>
    <name evidence="2" type="ORF">CDL10_06710</name>
</gene>
<keyword evidence="1" id="KW-1133">Transmembrane helix</keyword>
<dbReference type="AlphaFoldDB" id="A0A2M9R6B5"/>
<comment type="caution">
    <text evidence="2">The sequence shown here is derived from an EMBL/GenBank/DDBJ whole genome shotgun (WGS) entry which is preliminary data.</text>
</comment>
<dbReference type="Proteomes" id="UP000231960">
    <property type="component" value="Unassembled WGS sequence"/>
</dbReference>
<feature type="transmembrane region" description="Helical" evidence="1">
    <location>
        <begin position="90"/>
        <end position="111"/>
    </location>
</feature>
<sequence>MERRLTNEHIEQLFAFTKKHLVEHYDVQVELVDHLANAIEAQWKTNPNISFEEALEKEFKKFGVFGFSGLVEQKQAALQNHYWQIIKKEFINYFSVPRIVLSGAFFYGLFLVFSDSDTLHNDILFGLEILLMVAAALFWYLQYRTLRKKHKKWLINSVSNYFYSLPIVMIAFVTFGANRPDRNLFEIILETVFTGVYLLFCLILFTKIIPLLKKEIMLIEQKFQKI</sequence>
<feature type="transmembrane region" description="Helical" evidence="1">
    <location>
        <begin position="187"/>
        <end position="212"/>
    </location>
</feature>
<keyword evidence="3" id="KW-1185">Reference proteome</keyword>
<reference evidence="2 3" key="1">
    <citation type="submission" date="2017-06" db="EMBL/GenBank/DDBJ databases">
        <title>Description of Avrilella dinanensis gen. nov. sp. nov.</title>
        <authorList>
            <person name="Leyer C."/>
            <person name="Sassi M."/>
            <person name="Minet J."/>
            <person name="Kayal S."/>
            <person name="Cattoir V."/>
        </authorList>
    </citation>
    <scope>NUCLEOTIDE SEQUENCE [LARGE SCALE GENOMIC DNA]</scope>
    <source>
        <strain evidence="2 3">UR159</strain>
    </source>
</reference>
<accession>A0A2M9R6B5</accession>
<feature type="transmembrane region" description="Helical" evidence="1">
    <location>
        <begin position="153"/>
        <end position="175"/>
    </location>
</feature>
<evidence type="ECO:0000313" key="2">
    <source>
        <dbReference type="EMBL" id="PJR04253.1"/>
    </source>
</evidence>
<evidence type="ECO:0000313" key="3">
    <source>
        <dbReference type="Proteomes" id="UP000231960"/>
    </source>
</evidence>
<dbReference type="OrthoDB" id="662673at2"/>